<dbReference type="RefSeq" id="WP_212673621.1">
    <property type="nucleotide sequence ID" value="NZ_JAGSPJ010000001.1"/>
</dbReference>
<proteinExistence type="predicted"/>
<evidence type="ECO:0000313" key="2">
    <source>
        <dbReference type="Proteomes" id="UP000678545"/>
    </source>
</evidence>
<reference evidence="1" key="1">
    <citation type="submission" date="2021-04" db="EMBL/GenBank/DDBJ databases">
        <title>novel species isolated from subtropical streams in China.</title>
        <authorList>
            <person name="Lu H."/>
        </authorList>
    </citation>
    <scope>NUCLEOTIDE SEQUENCE</scope>
    <source>
        <strain evidence="1">FT137W</strain>
    </source>
</reference>
<accession>A0A941IC31</accession>
<gene>
    <name evidence="1" type="ORF">KDM90_00250</name>
</gene>
<dbReference type="Gene3D" id="3.40.390.10">
    <property type="entry name" value="Collagenase (Catalytic Domain)"/>
    <property type="match status" value="1"/>
</dbReference>
<dbReference type="PANTHER" id="PTHR30164:SF2">
    <property type="entry name" value="PROTEIN MTFA"/>
    <property type="match status" value="1"/>
</dbReference>
<organism evidence="1 2">
    <name type="scientific">Undibacterium fentianense</name>
    <dbReference type="NCBI Taxonomy" id="2828728"/>
    <lineage>
        <taxon>Bacteria</taxon>
        <taxon>Pseudomonadati</taxon>
        <taxon>Pseudomonadota</taxon>
        <taxon>Betaproteobacteria</taxon>
        <taxon>Burkholderiales</taxon>
        <taxon>Oxalobacteraceae</taxon>
        <taxon>Undibacterium</taxon>
    </lineage>
</organism>
<dbReference type="GO" id="GO:0005829">
    <property type="term" value="C:cytosol"/>
    <property type="evidence" value="ECO:0007669"/>
    <property type="project" value="TreeGrafter"/>
</dbReference>
<dbReference type="SUPFAM" id="SSF55486">
    <property type="entry name" value="Metalloproteases ('zincins'), catalytic domain"/>
    <property type="match status" value="1"/>
</dbReference>
<dbReference type="CDD" id="cd20169">
    <property type="entry name" value="Peptidase_M90_mtfA"/>
    <property type="match status" value="1"/>
</dbReference>
<dbReference type="InterPro" id="IPR024079">
    <property type="entry name" value="MetalloPept_cat_dom_sf"/>
</dbReference>
<dbReference type="Pfam" id="PF06167">
    <property type="entry name" value="Peptidase_M90"/>
    <property type="match status" value="1"/>
</dbReference>
<dbReference type="AlphaFoldDB" id="A0A941IC31"/>
<name>A0A941IC31_9BURK</name>
<comment type="caution">
    <text evidence="1">The sequence shown here is derived from an EMBL/GenBank/DDBJ whole genome shotgun (WGS) entry which is preliminary data.</text>
</comment>
<dbReference type="GO" id="GO:0004177">
    <property type="term" value="F:aminopeptidase activity"/>
    <property type="evidence" value="ECO:0007669"/>
    <property type="project" value="TreeGrafter"/>
</dbReference>
<dbReference type="PANTHER" id="PTHR30164">
    <property type="entry name" value="MTFA PEPTIDASE"/>
    <property type="match status" value="1"/>
</dbReference>
<dbReference type="Gene3D" id="1.10.472.150">
    <property type="entry name" value="Glucose-regulated metallo-peptidase M90, N-terminal domain"/>
    <property type="match status" value="1"/>
</dbReference>
<dbReference type="EMBL" id="JAGSPJ010000001">
    <property type="protein sequence ID" value="MBR7798438.1"/>
    <property type="molecule type" value="Genomic_DNA"/>
</dbReference>
<evidence type="ECO:0000313" key="1">
    <source>
        <dbReference type="EMBL" id="MBR7798438.1"/>
    </source>
</evidence>
<keyword evidence="2" id="KW-1185">Reference proteome</keyword>
<protein>
    <submittedName>
        <fullName evidence="1">Zinc-dependent peptidase</fullName>
    </submittedName>
</protein>
<dbReference type="InterPro" id="IPR042252">
    <property type="entry name" value="MtfA_N"/>
</dbReference>
<dbReference type="GO" id="GO:0008237">
    <property type="term" value="F:metallopeptidase activity"/>
    <property type="evidence" value="ECO:0007669"/>
    <property type="project" value="InterPro"/>
</dbReference>
<dbReference type="InterPro" id="IPR010384">
    <property type="entry name" value="MtfA_fam"/>
</dbReference>
<sequence length="267" mass="30674">MWALVLIIGLALAFFVWPKLRLYYVLNRPFPSEYRRILRKNVPGYIAMPTHLQMQLKRRIRVFLSEKTFVGCGGFEVNDEVRLTIAGKACLLLLNREIAVFPRLSQILVYPGAFIAPRQHTELGGVVTHTNQTLSGESWSDGRVILAWDQVANNPHWDELGQDVVIHEFAHQLDSEDGSVNGAPILNSREAYRLWSEVMAKEYAALLEATERNQPYLIDRYGATNPGEFFAVTSEAFFKKAHALAEKHPRLFELLRSYYQVDPREWQ</sequence>
<dbReference type="Proteomes" id="UP000678545">
    <property type="component" value="Unassembled WGS sequence"/>
</dbReference>